<evidence type="ECO:0000313" key="3">
    <source>
        <dbReference type="EMBL" id="CAK7948211.1"/>
    </source>
</evidence>
<feature type="region of interest" description="Disordered" evidence="1">
    <location>
        <begin position="78"/>
        <end position="115"/>
    </location>
</feature>
<organism evidence="3 4">
    <name type="scientific">Peronospora matthiolae</name>
    <dbReference type="NCBI Taxonomy" id="2874970"/>
    <lineage>
        <taxon>Eukaryota</taxon>
        <taxon>Sar</taxon>
        <taxon>Stramenopiles</taxon>
        <taxon>Oomycota</taxon>
        <taxon>Peronosporomycetes</taxon>
        <taxon>Peronosporales</taxon>
        <taxon>Peronosporaceae</taxon>
        <taxon>Peronospora</taxon>
    </lineage>
</organism>
<evidence type="ECO:0000256" key="2">
    <source>
        <dbReference type="SAM" id="SignalP"/>
    </source>
</evidence>
<sequence>MSSTLQFLSASVVARGATFAGLLLSAATATPFANNPVTIVESSTSLSHDSPAFSGIAAGFDESVLTYTVVEYTFSSEESSNSSSNTTNATTVSPDGDTSTTSTTQSQSSASTKQSADFESSIIGVEPVLATVHDRKLEASTSDLEKLENYFQVPLELNVNKLALSAAYHVMPWPSSYWAMYLDSINYRWSTDNGPSATKKYATAFGIDPSAMVSSVSQSTGVISKTSLNTSCLTDGDCLQKGDGRVCVRLGGETQGLCIPTWFGICHAWAPASLLEPEPNCAVEYNGVTFQPMDIKALLTEVYDGAKIATVFTGARFFNPAGADTTDKYGRFTDASRRDLGPGFMHVALANTIGRFNASVVLDVSAGAEVWNQPVYSYEVLTKTELTPSDAASQYFGEPAYPFNRDAKRMMYVETRVSWMKETFENGGLVVSGRAPTYMEGKVYKYLLELDDAYNILGGEWVGESMADHPDFLWLPKARPDISTVTEIGLSYRNVRTLLDMATSCS</sequence>
<accession>A0AAV1VPH6</accession>
<feature type="chain" id="PRO_5043539125" description="Transglutaminase elicitor" evidence="2">
    <location>
        <begin position="30"/>
        <end position="506"/>
    </location>
</feature>
<dbReference type="Gene3D" id="3.30.40.240">
    <property type="entry name" value="Transglutaminase elicitor, body domain"/>
    <property type="match status" value="1"/>
</dbReference>
<dbReference type="AlphaFoldDB" id="A0AAV1VPH6"/>
<comment type="caution">
    <text evidence="3">The sequence shown here is derived from an EMBL/GenBank/DDBJ whole genome shotgun (WGS) entry which is preliminary data.</text>
</comment>
<evidence type="ECO:0008006" key="5">
    <source>
        <dbReference type="Google" id="ProtNLM"/>
    </source>
</evidence>
<dbReference type="InterPro" id="IPR032048">
    <property type="entry name" value="TGase_elicitor"/>
</dbReference>
<keyword evidence="2" id="KW-0732">Signal</keyword>
<reference evidence="3" key="1">
    <citation type="submission" date="2024-01" db="EMBL/GenBank/DDBJ databases">
        <authorList>
            <person name="Webb A."/>
        </authorList>
    </citation>
    <scope>NUCLEOTIDE SEQUENCE</scope>
    <source>
        <strain evidence="3">Pm1</strain>
    </source>
</reference>
<name>A0AAV1VPH6_9STRA</name>
<evidence type="ECO:0000256" key="1">
    <source>
        <dbReference type="SAM" id="MobiDB-lite"/>
    </source>
</evidence>
<proteinExistence type="predicted"/>
<dbReference type="GO" id="GO:0016755">
    <property type="term" value="F:aminoacyltransferase activity"/>
    <property type="evidence" value="ECO:0007669"/>
    <property type="project" value="InterPro"/>
</dbReference>
<dbReference type="Pfam" id="PF16683">
    <property type="entry name" value="TGase_elicitor"/>
    <property type="match status" value="1"/>
</dbReference>
<gene>
    <name evidence="3" type="ORF">PM001_LOCUS33361</name>
</gene>
<protein>
    <recommendedName>
        <fullName evidence="5">Transglutaminase elicitor</fullName>
    </recommendedName>
</protein>
<dbReference type="EMBL" id="CAKLBY020000394">
    <property type="protein sequence ID" value="CAK7948211.1"/>
    <property type="molecule type" value="Genomic_DNA"/>
</dbReference>
<feature type="signal peptide" evidence="2">
    <location>
        <begin position="1"/>
        <end position="29"/>
    </location>
</feature>
<dbReference type="Proteomes" id="UP001162060">
    <property type="component" value="Unassembled WGS sequence"/>
</dbReference>
<evidence type="ECO:0000313" key="4">
    <source>
        <dbReference type="Proteomes" id="UP001162060"/>
    </source>
</evidence>